<dbReference type="Proteomes" id="UP000473325">
    <property type="component" value="Unassembled WGS sequence"/>
</dbReference>
<proteinExistence type="predicted"/>
<name>A0A6L7F4F3_9ACTN</name>
<dbReference type="RefSeq" id="WP_160880037.1">
    <property type="nucleotide sequence ID" value="NZ_WUEK01000018.1"/>
</dbReference>
<protein>
    <submittedName>
        <fullName evidence="1">Uncharacterized protein</fullName>
    </submittedName>
</protein>
<dbReference type="AlphaFoldDB" id="A0A6L7F4F3"/>
<organism evidence="1 2">
    <name type="scientific">Nocardioides flavescens</name>
    <dbReference type="NCBI Taxonomy" id="2691959"/>
    <lineage>
        <taxon>Bacteria</taxon>
        <taxon>Bacillati</taxon>
        <taxon>Actinomycetota</taxon>
        <taxon>Actinomycetes</taxon>
        <taxon>Propionibacteriales</taxon>
        <taxon>Nocardioidaceae</taxon>
        <taxon>Nocardioides</taxon>
    </lineage>
</organism>
<reference evidence="1 2" key="1">
    <citation type="submission" date="2019-12" db="EMBL/GenBank/DDBJ databases">
        <authorList>
            <person name="Kun Z."/>
        </authorList>
    </citation>
    <scope>NUCLEOTIDE SEQUENCE [LARGE SCALE GENOMIC DNA]</scope>
    <source>
        <strain evidence="1 2">YIM 123512</strain>
    </source>
</reference>
<comment type="caution">
    <text evidence="1">The sequence shown here is derived from an EMBL/GenBank/DDBJ whole genome shotgun (WGS) entry which is preliminary data.</text>
</comment>
<gene>
    <name evidence="1" type="ORF">GRQ65_21350</name>
</gene>
<accession>A0A6L7F4F3</accession>
<evidence type="ECO:0000313" key="1">
    <source>
        <dbReference type="EMBL" id="MXG92095.1"/>
    </source>
</evidence>
<evidence type="ECO:0000313" key="2">
    <source>
        <dbReference type="Proteomes" id="UP000473325"/>
    </source>
</evidence>
<dbReference type="EMBL" id="WUEK01000018">
    <property type="protein sequence ID" value="MXG92095.1"/>
    <property type="molecule type" value="Genomic_DNA"/>
</dbReference>
<keyword evidence="2" id="KW-1185">Reference proteome</keyword>
<sequence>MIELALLLAAVALCLGVVAVLAGGPAPVVVIGERGECGYLTIEVLAPQGRAVRAGQVTVVGRDSRCGLDLGPGTHRLTLAGVGPHQVSWTVSASGGGTTEGSMLVA</sequence>